<evidence type="ECO:0000313" key="2">
    <source>
        <dbReference type="Proteomes" id="UP000821845"/>
    </source>
</evidence>
<dbReference type="EMBL" id="CM023486">
    <property type="protein sequence ID" value="KAH6929328.1"/>
    <property type="molecule type" value="Genomic_DNA"/>
</dbReference>
<protein>
    <submittedName>
        <fullName evidence="1">Uncharacterized protein</fullName>
    </submittedName>
</protein>
<keyword evidence="2" id="KW-1185">Reference proteome</keyword>
<proteinExistence type="predicted"/>
<reference evidence="1" key="1">
    <citation type="submission" date="2020-05" db="EMBL/GenBank/DDBJ databases">
        <title>Large-scale comparative analyses of tick genomes elucidate their genetic diversity and vector capacities.</title>
        <authorList>
            <person name="Jia N."/>
            <person name="Wang J."/>
            <person name="Shi W."/>
            <person name="Du L."/>
            <person name="Sun Y."/>
            <person name="Zhan W."/>
            <person name="Jiang J."/>
            <person name="Wang Q."/>
            <person name="Zhang B."/>
            <person name="Ji P."/>
            <person name="Sakyi L.B."/>
            <person name="Cui X."/>
            <person name="Yuan T."/>
            <person name="Jiang B."/>
            <person name="Yang W."/>
            <person name="Lam T.T.-Y."/>
            <person name="Chang Q."/>
            <person name="Ding S."/>
            <person name="Wang X."/>
            <person name="Zhu J."/>
            <person name="Ruan X."/>
            <person name="Zhao L."/>
            <person name="Wei J."/>
            <person name="Que T."/>
            <person name="Du C."/>
            <person name="Cheng J."/>
            <person name="Dai P."/>
            <person name="Han X."/>
            <person name="Huang E."/>
            <person name="Gao Y."/>
            <person name="Liu J."/>
            <person name="Shao H."/>
            <person name="Ye R."/>
            <person name="Li L."/>
            <person name="Wei W."/>
            <person name="Wang X."/>
            <person name="Wang C."/>
            <person name="Yang T."/>
            <person name="Huo Q."/>
            <person name="Li W."/>
            <person name="Guo W."/>
            <person name="Chen H."/>
            <person name="Zhou L."/>
            <person name="Ni X."/>
            <person name="Tian J."/>
            <person name="Zhou Y."/>
            <person name="Sheng Y."/>
            <person name="Liu T."/>
            <person name="Pan Y."/>
            <person name="Xia L."/>
            <person name="Li J."/>
            <person name="Zhao F."/>
            <person name="Cao W."/>
        </authorList>
    </citation>
    <scope>NUCLEOTIDE SEQUENCE</scope>
    <source>
        <strain evidence="1">Hyas-2018</strain>
    </source>
</reference>
<evidence type="ECO:0000313" key="1">
    <source>
        <dbReference type="EMBL" id="KAH6929328.1"/>
    </source>
</evidence>
<dbReference type="Proteomes" id="UP000821845">
    <property type="component" value="Chromosome 6"/>
</dbReference>
<gene>
    <name evidence="1" type="ORF">HPB50_026810</name>
</gene>
<accession>A0ACB7S6N5</accession>
<comment type="caution">
    <text evidence="1">The sequence shown here is derived from an EMBL/GenBank/DDBJ whole genome shotgun (WGS) entry which is preliminary data.</text>
</comment>
<name>A0ACB7S6N5_HYAAI</name>
<organism evidence="1 2">
    <name type="scientific">Hyalomma asiaticum</name>
    <name type="common">Tick</name>
    <dbReference type="NCBI Taxonomy" id="266040"/>
    <lineage>
        <taxon>Eukaryota</taxon>
        <taxon>Metazoa</taxon>
        <taxon>Ecdysozoa</taxon>
        <taxon>Arthropoda</taxon>
        <taxon>Chelicerata</taxon>
        <taxon>Arachnida</taxon>
        <taxon>Acari</taxon>
        <taxon>Parasitiformes</taxon>
        <taxon>Ixodida</taxon>
        <taxon>Ixodoidea</taxon>
        <taxon>Ixodidae</taxon>
        <taxon>Hyalomminae</taxon>
        <taxon>Hyalomma</taxon>
    </lineage>
</organism>
<sequence length="218" mass="24920">MEYTIFKLSSKVPKVRQSELAPAMASISSDRSSSPDRDSTARPSVMSRRDPRSLGPSLQLSMGYTYVLRGFGCRFLEMRAITFVHQMLSVCICVYCGVVPSRSRPLSCAHILCDRCRDIIIVRLAELARERRESPDGHFFRTCMVCPVDDTPIVETYLYFDPIPLHHVREELVLCLRAESGCPFQGKLKDLRDHYYLECPFGTKPCTLCDTYDEDRMT</sequence>